<feature type="domain" description="Thioredoxin" evidence="3">
    <location>
        <begin position="1"/>
        <end position="160"/>
    </location>
</feature>
<name>A0A6M8BIZ6_9CYAN</name>
<keyword evidence="2" id="KW-0472">Membrane</keyword>
<dbReference type="RefSeq" id="WP_172357554.1">
    <property type="nucleotide sequence ID" value="NZ_CP053661.1"/>
</dbReference>
<dbReference type="InterPro" id="IPR044241">
    <property type="entry name" value="TxlA/HCF164"/>
</dbReference>
<dbReference type="PROSITE" id="PS00194">
    <property type="entry name" value="THIOREDOXIN_1"/>
    <property type="match status" value="1"/>
</dbReference>
<dbReference type="EMBL" id="CP053661">
    <property type="protein sequence ID" value="QKD83641.1"/>
    <property type="molecule type" value="Genomic_DNA"/>
</dbReference>
<protein>
    <submittedName>
        <fullName evidence="4">Thioredoxin fold domain-containing protein</fullName>
    </submittedName>
</protein>
<dbReference type="InterPro" id="IPR017937">
    <property type="entry name" value="Thioredoxin_CS"/>
</dbReference>
<dbReference type="FunFam" id="3.40.30.10:FF:000423">
    <property type="entry name" value="Thiol:disulfide interchange protein"/>
    <property type="match status" value="1"/>
</dbReference>
<proteinExistence type="predicted"/>
<dbReference type="Gene3D" id="3.40.30.10">
    <property type="entry name" value="Glutaredoxin"/>
    <property type="match status" value="1"/>
</dbReference>
<evidence type="ECO:0000256" key="1">
    <source>
        <dbReference type="SAM" id="MobiDB-lite"/>
    </source>
</evidence>
<dbReference type="InterPro" id="IPR013766">
    <property type="entry name" value="Thioredoxin_domain"/>
</dbReference>
<evidence type="ECO:0000256" key="2">
    <source>
        <dbReference type="SAM" id="Phobius"/>
    </source>
</evidence>
<dbReference type="Pfam" id="PF00085">
    <property type="entry name" value="Thioredoxin"/>
    <property type="match status" value="1"/>
</dbReference>
<keyword evidence="2" id="KW-1133">Transmembrane helix</keyword>
<reference evidence="4 5" key="1">
    <citation type="submission" date="2020-05" db="EMBL/GenBank/DDBJ databases">
        <title>Complete genome sequence of of a novel Thermoleptolyngbya strain isolated from hot springs of Ganzi, Sichuan China.</title>
        <authorList>
            <person name="Tang J."/>
            <person name="Daroch M."/>
            <person name="Li L."/>
            <person name="Waleron K."/>
            <person name="Waleron M."/>
            <person name="Waleron M."/>
        </authorList>
    </citation>
    <scope>NUCLEOTIDE SEQUENCE [LARGE SCALE GENOMIC DNA]</scope>
    <source>
        <strain evidence="4 5">PKUAC-SCTA183</strain>
    </source>
</reference>
<dbReference type="CDD" id="cd02950">
    <property type="entry name" value="TxlA"/>
    <property type="match status" value="1"/>
</dbReference>
<evidence type="ECO:0000259" key="3">
    <source>
        <dbReference type="PROSITE" id="PS51352"/>
    </source>
</evidence>
<dbReference type="PANTHER" id="PTHR47353:SF1">
    <property type="entry name" value="THIOREDOXIN-LIKE PROTEIN HCF164, CHLOROPLASTIC"/>
    <property type="match status" value="1"/>
</dbReference>
<dbReference type="SUPFAM" id="SSF52833">
    <property type="entry name" value="Thioredoxin-like"/>
    <property type="match status" value="1"/>
</dbReference>
<dbReference type="InterPro" id="IPR036249">
    <property type="entry name" value="Thioredoxin-like_sf"/>
</dbReference>
<keyword evidence="2" id="KW-0812">Transmembrane</keyword>
<dbReference type="AlphaFoldDB" id="A0A6M8BIZ6"/>
<gene>
    <name evidence="4" type="ORF">HPC62_16830</name>
</gene>
<accession>A0A6M8BIZ6</accession>
<evidence type="ECO:0000313" key="4">
    <source>
        <dbReference type="EMBL" id="QKD83641.1"/>
    </source>
</evidence>
<dbReference type="PROSITE" id="PS51352">
    <property type="entry name" value="THIOREDOXIN_2"/>
    <property type="match status" value="1"/>
</dbReference>
<organism evidence="4 5">
    <name type="scientific">Thermoleptolyngbya sichuanensis A183</name>
    <dbReference type="NCBI Taxonomy" id="2737172"/>
    <lineage>
        <taxon>Bacteria</taxon>
        <taxon>Bacillati</taxon>
        <taxon>Cyanobacteriota</taxon>
        <taxon>Cyanophyceae</taxon>
        <taxon>Oculatellales</taxon>
        <taxon>Oculatellaceae</taxon>
        <taxon>Thermoleptolyngbya</taxon>
        <taxon>Thermoleptolyngbya sichuanensis</taxon>
    </lineage>
</organism>
<dbReference type="GO" id="GO:0016671">
    <property type="term" value="F:oxidoreductase activity, acting on a sulfur group of donors, disulfide as acceptor"/>
    <property type="evidence" value="ECO:0007669"/>
    <property type="project" value="TreeGrafter"/>
</dbReference>
<sequence>MTAQSPKPASPLPPSEPGNAARIRNFLIAMVAIALSTSIFFGLQSSNGSGNLALLAESAVPLEEALANDKPTLMEFYANWCTSCQAMAQDLGELKEEYGDRVNFVMLNVDNDRWLPEMLAYRVDGIPHFVYLDRQGEAIASIIGEQPRAVMAANLEALSNNTPLPYAPASGQVSKVNTAAAKATPDDPRSHGSQVNRG</sequence>
<feature type="region of interest" description="Disordered" evidence="1">
    <location>
        <begin position="166"/>
        <end position="198"/>
    </location>
</feature>
<keyword evidence="5" id="KW-1185">Reference proteome</keyword>
<evidence type="ECO:0000313" key="5">
    <source>
        <dbReference type="Proteomes" id="UP000505210"/>
    </source>
</evidence>
<feature type="transmembrane region" description="Helical" evidence="2">
    <location>
        <begin position="23"/>
        <end position="43"/>
    </location>
</feature>
<dbReference type="PANTHER" id="PTHR47353">
    <property type="entry name" value="THIOREDOXIN-LIKE PROTEIN HCF164, CHLOROPLASTIC"/>
    <property type="match status" value="1"/>
</dbReference>
<dbReference type="KEGG" id="theu:HPC62_16830"/>
<dbReference type="Proteomes" id="UP000505210">
    <property type="component" value="Chromosome"/>
</dbReference>